<comment type="caution">
    <text evidence="11">The sequence shown here is derived from an EMBL/GenBank/DDBJ whole genome shotgun (WGS) entry which is preliminary data.</text>
</comment>
<dbReference type="Proteomes" id="UP000823629">
    <property type="component" value="Unassembled WGS sequence"/>
</dbReference>
<dbReference type="SUPFAM" id="SSF56112">
    <property type="entry name" value="Protein kinase-like (PK-like)"/>
    <property type="match status" value="1"/>
</dbReference>
<reference evidence="11" key="2">
    <citation type="journal article" date="2021" name="PeerJ">
        <title>Extensive microbial diversity within the chicken gut microbiome revealed by metagenomics and culture.</title>
        <authorList>
            <person name="Gilroy R."/>
            <person name="Ravi A."/>
            <person name="Getino M."/>
            <person name="Pursley I."/>
            <person name="Horton D.L."/>
            <person name="Alikhan N.F."/>
            <person name="Baker D."/>
            <person name="Gharbi K."/>
            <person name="Hall N."/>
            <person name="Watson M."/>
            <person name="Adriaenssens E.M."/>
            <person name="Foster-Nyarko E."/>
            <person name="Jarju S."/>
            <person name="Secka A."/>
            <person name="Antonio M."/>
            <person name="Oren A."/>
            <person name="Chaudhuri R.R."/>
            <person name="La Ragione R."/>
            <person name="Hildebrand F."/>
            <person name="Pallen M.J."/>
        </authorList>
    </citation>
    <scope>NUCLEOTIDE SEQUENCE</scope>
    <source>
        <strain evidence="11">1748</strain>
    </source>
</reference>
<dbReference type="InterPro" id="IPR011009">
    <property type="entry name" value="Kinase-like_dom_sf"/>
</dbReference>
<dbReference type="SMART" id="SM00220">
    <property type="entry name" value="S_TKc"/>
    <property type="match status" value="1"/>
</dbReference>
<feature type="non-terminal residue" evidence="11">
    <location>
        <position position="255"/>
    </location>
</feature>
<dbReference type="PROSITE" id="PS00107">
    <property type="entry name" value="PROTEIN_KINASE_ATP"/>
    <property type="match status" value="1"/>
</dbReference>
<keyword evidence="3" id="KW-0808">Transferase</keyword>
<protein>
    <recommendedName>
        <fullName evidence="1">non-specific serine/threonine protein kinase</fullName>
        <ecNumber evidence="1">2.7.11.1</ecNumber>
    </recommendedName>
</protein>
<evidence type="ECO:0000313" key="11">
    <source>
        <dbReference type="EMBL" id="MBO8414710.1"/>
    </source>
</evidence>
<dbReference type="PANTHER" id="PTHR24345">
    <property type="entry name" value="SERINE/THREONINE-PROTEIN KINASE PLK"/>
    <property type="match status" value="1"/>
</dbReference>
<feature type="domain" description="Protein kinase" evidence="10">
    <location>
        <begin position="11"/>
        <end position="255"/>
    </location>
</feature>
<evidence type="ECO:0000256" key="7">
    <source>
        <dbReference type="ARBA" id="ARBA00047899"/>
    </source>
</evidence>
<feature type="binding site" evidence="9">
    <location>
        <position position="40"/>
    </location>
    <ligand>
        <name>ATP</name>
        <dbReference type="ChEBI" id="CHEBI:30616"/>
    </ligand>
</feature>
<dbReference type="FunFam" id="3.30.200.20:FF:000035">
    <property type="entry name" value="Serine/threonine protein kinase Stk1"/>
    <property type="match status" value="1"/>
</dbReference>
<evidence type="ECO:0000259" key="10">
    <source>
        <dbReference type="PROSITE" id="PS50011"/>
    </source>
</evidence>
<dbReference type="AlphaFoldDB" id="A0A9D9D863"/>
<dbReference type="Gene3D" id="1.10.510.10">
    <property type="entry name" value="Transferase(Phosphotransferase) domain 1"/>
    <property type="match status" value="1"/>
</dbReference>
<accession>A0A9D9D863</accession>
<dbReference type="GO" id="GO:0004674">
    <property type="term" value="F:protein serine/threonine kinase activity"/>
    <property type="evidence" value="ECO:0007669"/>
    <property type="project" value="UniProtKB-KW"/>
</dbReference>
<keyword evidence="4 9" id="KW-0547">Nucleotide-binding</keyword>
<keyword evidence="6 9" id="KW-0067">ATP-binding</keyword>
<dbReference type="PROSITE" id="PS50011">
    <property type="entry name" value="PROTEIN_KINASE_DOM"/>
    <property type="match status" value="1"/>
</dbReference>
<keyword evidence="5 11" id="KW-0418">Kinase</keyword>
<dbReference type="EMBL" id="JADING010000130">
    <property type="protein sequence ID" value="MBO8414710.1"/>
    <property type="molecule type" value="Genomic_DNA"/>
</dbReference>
<dbReference type="InterPro" id="IPR017441">
    <property type="entry name" value="Protein_kinase_ATP_BS"/>
</dbReference>
<proteinExistence type="predicted"/>
<evidence type="ECO:0000256" key="2">
    <source>
        <dbReference type="ARBA" id="ARBA00022527"/>
    </source>
</evidence>
<dbReference type="InterPro" id="IPR000719">
    <property type="entry name" value="Prot_kinase_dom"/>
</dbReference>
<evidence type="ECO:0000256" key="8">
    <source>
        <dbReference type="ARBA" id="ARBA00048679"/>
    </source>
</evidence>
<dbReference type="CDD" id="cd14014">
    <property type="entry name" value="STKc_PknB_like"/>
    <property type="match status" value="1"/>
</dbReference>
<name>A0A9D9D863_9BACL</name>
<dbReference type="PIRSF" id="PIRSF000654">
    <property type="entry name" value="Integrin-linked_kinase"/>
    <property type="match status" value="1"/>
</dbReference>
<dbReference type="FunFam" id="1.10.510.10:FF:000571">
    <property type="entry name" value="Maternal embryonic leucine zipper kinase"/>
    <property type="match status" value="1"/>
</dbReference>
<dbReference type="GO" id="GO:0005524">
    <property type="term" value="F:ATP binding"/>
    <property type="evidence" value="ECO:0007669"/>
    <property type="project" value="UniProtKB-UniRule"/>
</dbReference>
<evidence type="ECO:0000256" key="4">
    <source>
        <dbReference type="ARBA" id="ARBA00022741"/>
    </source>
</evidence>
<evidence type="ECO:0000256" key="6">
    <source>
        <dbReference type="ARBA" id="ARBA00022840"/>
    </source>
</evidence>
<evidence type="ECO:0000256" key="1">
    <source>
        <dbReference type="ARBA" id="ARBA00012513"/>
    </source>
</evidence>
<comment type="catalytic activity">
    <reaction evidence="7">
        <text>L-threonyl-[protein] + ATP = O-phospho-L-threonyl-[protein] + ADP + H(+)</text>
        <dbReference type="Rhea" id="RHEA:46608"/>
        <dbReference type="Rhea" id="RHEA-COMP:11060"/>
        <dbReference type="Rhea" id="RHEA-COMP:11605"/>
        <dbReference type="ChEBI" id="CHEBI:15378"/>
        <dbReference type="ChEBI" id="CHEBI:30013"/>
        <dbReference type="ChEBI" id="CHEBI:30616"/>
        <dbReference type="ChEBI" id="CHEBI:61977"/>
        <dbReference type="ChEBI" id="CHEBI:456216"/>
        <dbReference type="EC" id="2.7.11.1"/>
    </reaction>
</comment>
<dbReference type="Gene3D" id="3.30.200.20">
    <property type="entry name" value="Phosphorylase Kinase, domain 1"/>
    <property type="match status" value="1"/>
</dbReference>
<evidence type="ECO:0000313" key="12">
    <source>
        <dbReference type="Proteomes" id="UP000823629"/>
    </source>
</evidence>
<dbReference type="PROSITE" id="PS00108">
    <property type="entry name" value="PROTEIN_KINASE_ST"/>
    <property type="match status" value="1"/>
</dbReference>
<gene>
    <name evidence="11" type="ORF">IAC78_04515</name>
</gene>
<evidence type="ECO:0000256" key="9">
    <source>
        <dbReference type="PROSITE-ProRule" id="PRU10141"/>
    </source>
</evidence>
<evidence type="ECO:0000256" key="5">
    <source>
        <dbReference type="ARBA" id="ARBA00022777"/>
    </source>
</evidence>
<dbReference type="Pfam" id="PF00069">
    <property type="entry name" value="Pkinase"/>
    <property type="match status" value="1"/>
</dbReference>
<dbReference type="InterPro" id="IPR008271">
    <property type="entry name" value="Ser/Thr_kinase_AS"/>
</dbReference>
<comment type="catalytic activity">
    <reaction evidence="8">
        <text>L-seryl-[protein] + ATP = O-phospho-L-seryl-[protein] + ADP + H(+)</text>
        <dbReference type="Rhea" id="RHEA:17989"/>
        <dbReference type="Rhea" id="RHEA-COMP:9863"/>
        <dbReference type="Rhea" id="RHEA-COMP:11604"/>
        <dbReference type="ChEBI" id="CHEBI:15378"/>
        <dbReference type="ChEBI" id="CHEBI:29999"/>
        <dbReference type="ChEBI" id="CHEBI:30616"/>
        <dbReference type="ChEBI" id="CHEBI:83421"/>
        <dbReference type="ChEBI" id="CHEBI:456216"/>
        <dbReference type="EC" id="2.7.11.1"/>
    </reaction>
</comment>
<sequence length="255" mass="28385">MKVGELIEERYQIQGVLGEGGMAEVYKAKDTITGKEVAIKIIKEDTMKNPLNLTRFEREARAAASLKHQNIVQVTNLGTYNGRPYMVTELIVGKTLRDALTLRGKFSFLEACDIMYQLCSAVYYAHQHGVIHRDIKPQNVFITADGTIKLGDFGIATFQNSAHITRSDVVVGSVHYLAPEISEGNPATPQSDIYSLGITFFELITGRVPFEDESAVTVALKHIKDKFPSVRKFNPKTPVVIEKIIYKACAKSPYD</sequence>
<dbReference type="EC" id="2.7.11.1" evidence="1"/>
<organism evidence="11 12">
    <name type="scientific">Candidatus Scatoplasma merdavium</name>
    <dbReference type="NCBI Taxonomy" id="2840932"/>
    <lineage>
        <taxon>Bacteria</taxon>
        <taxon>Bacillati</taxon>
        <taxon>Bacillota</taxon>
        <taxon>Bacilli</taxon>
        <taxon>Bacillales</taxon>
        <taxon>Candidatus Scatoplasma</taxon>
    </lineage>
</organism>
<dbReference type="PANTHER" id="PTHR24345:SF91">
    <property type="entry name" value="SERINE_THREONINE-PROTEIN KINASE PLK4"/>
    <property type="match status" value="1"/>
</dbReference>
<evidence type="ECO:0000256" key="3">
    <source>
        <dbReference type="ARBA" id="ARBA00022679"/>
    </source>
</evidence>
<reference evidence="11" key="1">
    <citation type="submission" date="2020-10" db="EMBL/GenBank/DDBJ databases">
        <authorList>
            <person name="Gilroy R."/>
        </authorList>
    </citation>
    <scope>NUCLEOTIDE SEQUENCE</scope>
    <source>
        <strain evidence="11">1748</strain>
    </source>
</reference>
<keyword evidence="2 11" id="KW-0723">Serine/threonine-protein kinase</keyword>